<sequence length="289" mass="30404">MHVPPSRRRPIPTPPAGGRPKVAGLNRRASAEPAVSPSDAPSPVVEPVEPVGEAVESAGEAVVEDVTPEVEPVAEDLKAPEALDWTPSATPKKKAAAAVKAEPADQVDAAEAPFRGWMIPAALLVVAVLLGALGTFFLMKSRSVSYDAALVDSATTSEVNGQIREAVEKSFSYNFADVESTEKAAKELLTGKALCQYNAVFGPVKEVAPQQKLVVTVRVVSSAVSSLKDDHATVLVFADQVTTRTTDNQSGGGTAMLRVSAVDDGGRWKIDNMEMFGATAEQNRQLQGC</sequence>
<keyword evidence="4" id="KW-1133">Transmembrane helix</keyword>
<organism evidence="5 6">
    <name type="scientific">Lentzea pudingi</name>
    <dbReference type="NCBI Taxonomy" id="1789439"/>
    <lineage>
        <taxon>Bacteria</taxon>
        <taxon>Bacillati</taxon>
        <taxon>Actinomycetota</taxon>
        <taxon>Actinomycetes</taxon>
        <taxon>Pseudonocardiales</taxon>
        <taxon>Pseudonocardiaceae</taxon>
        <taxon>Lentzea</taxon>
    </lineage>
</organism>
<feature type="compositionally biased region" description="Low complexity" evidence="3">
    <location>
        <begin position="31"/>
        <end position="53"/>
    </location>
</feature>
<evidence type="ECO:0000313" key="5">
    <source>
        <dbReference type="EMBL" id="GGN25930.1"/>
    </source>
</evidence>
<keyword evidence="4" id="KW-0812">Transmembrane</keyword>
<feature type="compositionally biased region" description="Basic residues" evidence="3">
    <location>
        <begin position="1"/>
        <end position="10"/>
    </location>
</feature>
<comment type="subcellular location">
    <subcellularLocation>
        <location evidence="1">Membrane</location>
    </subcellularLocation>
</comment>
<evidence type="ECO:0000256" key="3">
    <source>
        <dbReference type="SAM" id="MobiDB-lite"/>
    </source>
</evidence>
<evidence type="ECO:0000313" key="6">
    <source>
        <dbReference type="Proteomes" id="UP000597656"/>
    </source>
</evidence>
<dbReference type="PANTHER" id="PTHR37042:SF4">
    <property type="entry name" value="OUTER MEMBRANE PROTEIN RV1973"/>
    <property type="match status" value="1"/>
</dbReference>
<comment type="caution">
    <text evidence="5">The sequence shown here is derived from an EMBL/GenBank/DDBJ whole genome shotgun (WGS) entry which is preliminary data.</text>
</comment>
<keyword evidence="6" id="KW-1185">Reference proteome</keyword>
<accession>A0ABQ2IQ07</accession>
<dbReference type="PANTHER" id="PTHR37042">
    <property type="entry name" value="OUTER MEMBRANE PROTEIN RV1973"/>
    <property type="match status" value="1"/>
</dbReference>
<evidence type="ECO:0000256" key="4">
    <source>
        <dbReference type="SAM" id="Phobius"/>
    </source>
</evidence>
<proteinExistence type="predicted"/>
<evidence type="ECO:0000256" key="2">
    <source>
        <dbReference type="ARBA" id="ARBA00023136"/>
    </source>
</evidence>
<protein>
    <recommendedName>
        <fullName evidence="7">Mce-associated membrane protein</fullName>
    </recommendedName>
</protein>
<feature type="transmembrane region" description="Helical" evidence="4">
    <location>
        <begin position="117"/>
        <end position="138"/>
    </location>
</feature>
<evidence type="ECO:0000256" key="1">
    <source>
        <dbReference type="ARBA" id="ARBA00004370"/>
    </source>
</evidence>
<gene>
    <name evidence="5" type="ORF">GCM10011609_80570</name>
</gene>
<feature type="region of interest" description="Disordered" evidence="3">
    <location>
        <begin position="1"/>
        <end position="53"/>
    </location>
</feature>
<dbReference type="Proteomes" id="UP000597656">
    <property type="component" value="Unassembled WGS sequence"/>
</dbReference>
<name>A0ABQ2IQ07_9PSEU</name>
<keyword evidence="2 4" id="KW-0472">Membrane</keyword>
<dbReference type="EMBL" id="BMNC01000022">
    <property type="protein sequence ID" value="GGN25930.1"/>
    <property type="molecule type" value="Genomic_DNA"/>
</dbReference>
<evidence type="ECO:0008006" key="7">
    <source>
        <dbReference type="Google" id="ProtNLM"/>
    </source>
</evidence>
<reference evidence="6" key="1">
    <citation type="journal article" date="2019" name="Int. J. Syst. Evol. Microbiol.">
        <title>The Global Catalogue of Microorganisms (GCM) 10K type strain sequencing project: providing services to taxonomists for standard genome sequencing and annotation.</title>
        <authorList>
            <consortium name="The Broad Institute Genomics Platform"/>
            <consortium name="The Broad Institute Genome Sequencing Center for Infectious Disease"/>
            <person name="Wu L."/>
            <person name="Ma J."/>
        </authorList>
    </citation>
    <scope>NUCLEOTIDE SEQUENCE [LARGE SCALE GENOMIC DNA]</scope>
    <source>
        <strain evidence="6">CGMCC 4.7319</strain>
    </source>
</reference>